<sequence length="122" mass="14715">MLNFHKIKIMFNSEKDQQKKDFDKLFEELKEKLREANFVYNNGTKINSFKDFRIDKINSLSIKNFKVINDKSISIRINDEDVIVKLFFTEENKNEFITYLRFSIKENKFTIISESEFENLLP</sequence>
<keyword evidence="2" id="KW-1185">Reference proteome</keyword>
<dbReference type="AlphaFoldDB" id="A0A2Z5IQM1"/>
<protein>
    <submittedName>
        <fullName evidence="1">Uncharacterized protein</fullName>
    </submittedName>
</protein>
<reference evidence="1 2" key="1">
    <citation type="submission" date="2018-05" db="EMBL/GenBank/DDBJ databases">
        <title>Annotation of the Mycoplasma phocidae genome.</title>
        <authorList>
            <person name="Brown D.R."/>
            <person name="Kutish G.F."/>
            <person name="Frasca S.Jr."/>
        </authorList>
    </citation>
    <scope>NUCLEOTIDE SEQUENCE [LARGE SCALE GENOMIC DNA]</scope>
    <source>
        <strain evidence="1 2">105</strain>
    </source>
</reference>
<accession>A0A2Z5IQM1</accession>
<organism evidence="1 2">
    <name type="scientific">[Mycoplasma] phocae</name>
    <dbReference type="NCBI Taxonomy" id="142651"/>
    <lineage>
        <taxon>Bacteria</taxon>
        <taxon>Bacillati</taxon>
        <taxon>Mycoplasmatota</taxon>
        <taxon>Mycoplasmoidales</taxon>
        <taxon>Metamycoplasmataceae</taxon>
        <taxon>Metamycoplasma</taxon>
    </lineage>
</organism>
<name>A0A2Z5IQM1_9BACT</name>
<dbReference type="KEGG" id="mpho:DA803_01680"/>
<evidence type="ECO:0000313" key="1">
    <source>
        <dbReference type="EMBL" id="AXE60794.1"/>
    </source>
</evidence>
<proteinExistence type="predicted"/>
<dbReference type="EMBL" id="CP029295">
    <property type="protein sequence ID" value="AXE60794.1"/>
    <property type="molecule type" value="Genomic_DNA"/>
</dbReference>
<dbReference type="Proteomes" id="UP000252477">
    <property type="component" value="Chromosome"/>
</dbReference>
<evidence type="ECO:0000313" key="2">
    <source>
        <dbReference type="Proteomes" id="UP000252477"/>
    </source>
</evidence>
<gene>
    <name evidence="1" type="ORF">DA803_01680</name>
</gene>